<feature type="transmembrane region" description="Helical" evidence="1">
    <location>
        <begin position="109"/>
        <end position="127"/>
    </location>
</feature>
<keyword evidence="1" id="KW-1133">Transmembrane helix</keyword>
<feature type="transmembrane region" description="Helical" evidence="1">
    <location>
        <begin position="12"/>
        <end position="32"/>
    </location>
</feature>
<feature type="transmembrane region" description="Helical" evidence="1">
    <location>
        <begin position="44"/>
        <end position="63"/>
    </location>
</feature>
<organism evidence="3">
    <name type="scientific">Ixodes ricinus</name>
    <name type="common">Common tick</name>
    <name type="synonym">Acarus ricinus</name>
    <dbReference type="NCBI Taxonomy" id="34613"/>
    <lineage>
        <taxon>Eukaryota</taxon>
        <taxon>Metazoa</taxon>
        <taxon>Ecdysozoa</taxon>
        <taxon>Arthropoda</taxon>
        <taxon>Chelicerata</taxon>
        <taxon>Arachnida</taxon>
        <taxon>Acari</taxon>
        <taxon>Parasitiformes</taxon>
        <taxon>Ixodida</taxon>
        <taxon>Ixodoidea</taxon>
        <taxon>Ixodidae</taxon>
        <taxon>Ixodinae</taxon>
        <taxon>Ixodes</taxon>
    </lineage>
</organism>
<keyword evidence="1" id="KW-0812">Transmembrane</keyword>
<evidence type="ECO:0000256" key="1">
    <source>
        <dbReference type="SAM" id="Phobius"/>
    </source>
</evidence>
<feature type="transmembrane region" description="Helical" evidence="1">
    <location>
        <begin position="75"/>
        <end position="97"/>
    </location>
</feature>
<evidence type="ECO:0000313" key="3">
    <source>
        <dbReference type="EMBL" id="JAB73640.1"/>
    </source>
</evidence>
<sequence length="135" mass="15113">MQSVFGFLELRTGNILIGLLSVIQSIAIILAGSASYAESEFSDFHLTWIGMSSMLLIASLLFLKGVGDKLSTLMIPWMIVMVPYILWLVGAAVWTAVNPRMMDPVTSTLMFAFALVEVYFLVCGFFYHRLLVREH</sequence>
<proteinExistence type="evidence at transcript level"/>
<keyword evidence="1" id="KW-0472">Membrane</keyword>
<accession>V5GTA6</accession>
<dbReference type="Pfam" id="PF22954">
    <property type="entry name" value="DUF7027"/>
    <property type="match status" value="1"/>
</dbReference>
<feature type="domain" description="DUF7027" evidence="2">
    <location>
        <begin position="14"/>
        <end position="100"/>
    </location>
</feature>
<evidence type="ECO:0000259" key="2">
    <source>
        <dbReference type="Pfam" id="PF22954"/>
    </source>
</evidence>
<dbReference type="InterPro" id="IPR054291">
    <property type="entry name" value="DUF7027"/>
</dbReference>
<name>V5GTA6_IXORI</name>
<protein>
    <recommendedName>
        <fullName evidence="2">DUF7027 domain-containing protein</fullName>
    </recommendedName>
</protein>
<dbReference type="EMBL" id="GANP01010828">
    <property type="protein sequence ID" value="JAB73640.1"/>
    <property type="molecule type" value="mRNA"/>
</dbReference>
<dbReference type="AlphaFoldDB" id="V5GTA6"/>
<reference evidence="3" key="1">
    <citation type="journal article" date="2015" name="Sci. Rep.">
        <title>Tissue- and time-dependent transcription in Ixodes ricinus salivary glands and midguts when blood feeding on the vertebrate host.</title>
        <authorList>
            <person name="Kotsyfakis M."/>
            <person name="Schwarz A."/>
            <person name="Erhart J."/>
            <person name="Ribeiro J.M."/>
        </authorList>
    </citation>
    <scope>NUCLEOTIDE SEQUENCE</scope>
    <source>
        <tissue evidence="3">Salivary gland and midgut</tissue>
    </source>
</reference>